<evidence type="ECO:0000313" key="4">
    <source>
        <dbReference type="Proteomes" id="UP001226577"/>
    </source>
</evidence>
<feature type="transmembrane region" description="Helical" evidence="2">
    <location>
        <begin position="6"/>
        <end position="27"/>
    </location>
</feature>
<keyword evidence="2" id="KW-0812">Transmembrane</keyword>
<sequence length="53" mass="5676">MAISLVFLTGLAWMGTILTLLVSLTTARRGRGRKLQEPSRTGRSDSGLDENGA</sequence>
<evidence type="ECO:0000313" key="3">
    <source>
        <dbReference type="EMBL" id="MDP9887965.1"/>
    </source>
</evidence>
<dbReference type="EMBL" id="JAUSRE010000006">
    <property type="protein sequence ID" value="MDP9887965.1"/>
    <property type="molecule type" value="Genomic_DNA"/>
</dbReference>
<comment type="caution">
    <text evidence="3">The sequence shown here is derived from an EMBL/GenBank/DDBJ whole genome shotgun (WGS) entry which is preliminary data.</text>
</comment>
<organism evidence="3 4">
    <name type="scientific">Pseudarthrobacter enclensis</name>
    <dbReference type="NCBI Taxonomy" id="993070"/>
    <lineage>
        <taxon>Bacteria</taxon>
        <taxon>Bacillati</taxon>
        <taxon>Actinomycetota</taxon>
        <taxon>Actinomycetes</taxon>
        <taxon>Micrococcales</taxon>
        <taxon>Micrococcaceae</taxon>
        <taxon>Pseudarthrobacter</taxon>
    </lineage>
</organism>
<feature type="region of interest" description="Disordered" evidence="1">
    <location>
        <begin position="27"/>
        <end position="53"/>
    </location>
</feature>
<dbReference type="Proteomes" id="UP001226577">
    <property type="component" value="Unassembled WGS sequence"/>
</dbReference>
<name>A0ABT9RT61_9MICC</name>
<evidence type="ECO:0008006" key="5">
    <source>
        <dbReference type="Google" id="ProtNLM"/>
    </source>
</evidence>
<feature type="compositionally biased region" description="Basic and acidic residues" evidence="1">
    <location>
        <begin position="34"/>
        <end position="43"/>
    </location>
</feature>
<evidence type="ECO:0000256" key="1">
    <source>
        <dbReference type="SAM" id="MobiDB-lite"/>
    </source>
</evidence>
<gene>
    <name evidence="3" type="ORF">J2X98_001544</name>
</gene>
<accession>A0ABT9RT61</accession>
<keyword evidence="2" id="KW-1133">Transmembrane helix</keyword>
<evidence type="ECO:0000256" key="2">
    <source>
        <dbReference type="SAM" id="Phobius"/>
    </source>
</evidence>
<protein>
    <recommendedName>
        <fullName evidence="5">MetS family NSS transporter small subunit</fullName>
    </recommendedName>
</protein>
<proteinExistence type="predicted"/>
<reference evidence="3 4" key="1">
    <citation type="submission" date="2023-07" db="EMBL/GenBank/DDBJ databases">
        <title>Sorghum-associated microbial communities from plants grown in Nebraska, USA.</title>
        <authorList>
            <person name="Schachtman D."/>
        </authorList>
    </citation>
    <scope>NUCLEOTIDE SEQUENCE [LARGE SCALE GENOMIC DNA]</scope>
    <source>
        <strain evidence="3 4">CC222</strain>
    </source>
</reference>
<keyword evidence="4" id="KW-1185">Reference proteome</keyword>
<keyword evidence="2" id="KW-0472">Membrane</keyword>